<keyword evidence="4" id="KW-1185">Reference proteome</keyword>
<feature type="signal peptide" evidence="2">
    <location>
        <begin position="1"/>
        <end position="23"/>
    </location>
</feature>
<evidence type="ECO:0000313" key="3">
    <source>
        <dbReference type="EMBL" id="RAU21030.1"/>
    </source>
</evidence>
<accession>A0A364NVK5</accession>
<dbReference type="OrthoDB" id="7362632at2"/>
<evidence type="ECO:0000256" key="1">
    <source>
        <dbReference type="SAM" id="MobiDB-lite"/>
    </source>
</evidence>
<dbReference type="EMBL" id="PGTO01000014">
    <property type="protein sequence ID" value="RAU21030.1"/>
    <property type="molecule type" value="Genomic_DNA"/>
</dbReference>
<feature type="chain" id="PRO_5016957969" evidence="2">
    <location>
        <begin position="24"/>
        <end position="99"/>
    </location>
</feature>
<protein>
    <submittedName>
        <fullName evidence="3">Uncharacterized protein</fullName>
    </submittedName>
</protein>
<feature type="region of interest" description="Disordered" evidence="1">
    <location>
        <begin position="46"/>
        <end position="99"/>
    </location>
</feature>
<dbReference type="AlphaFoldDB" id="A0A364NVK5"/>
<gene>
    <name evidence="3" type="ORF">CU669_15390</name>
</gene>
<comment type="caution">
    <text evidence="3">The sequence shown here is derived from an EMBL/GenBank/DDBJ whole genome shotgun (WGS) entry which is preliminary data.</text>
</comment>
<evidence type="ECO:0000256" key="2">
    <source>
        <dbReference type="SAM" id="SignalP"/>
    </source>
</evidence>
<keyword evidence="2" id="KW-0732">Signal</keyword>
<proteinExistence type="predicted"/>
<organism evidence="3 4">
    <name type="scientific">Paramagnetospirillum kuznetsovii</name>
    <dbReference type="NCBI Taxonomy" id="2053833"/>
    <lineage>
        <taxon>Bacteria</taxon>
        <taxon>Pseudomonadati</taxon>
        <taxon>Pseudomonadota</taxon>
        <taxon>Alphaproteobacteria</taxon>
        <taxon>Rhodospirillales</taxon>
        <taxon>Magnetospirillaceae</taxon>
        <taxon>Paramagnetospirillum</taxon>
    </lineage>
</organism>
<name>A0A364NVK5_9PROT</name>
<reference evidence="3 4" key="1">
    <citation type="submission" date="2017-11" db="EMBL/GenBank/DDBJ databases">
        <title>Draft genome sequence of magnetotactic bacterium Magnetospirillum kuznetsovii LBB-42.</title>
        <authorList>
            <person name="Grouzdev D.S."/>
            <person name="Rysina M.S."/>
            <person name="Baslerov R.V."/>
            <person name="Koziaeva V."/>
        </authorList>
    </citation>
    <scope>NUCLEOTIDE SEQUENCE [LARGE SCALE GENOMIC DNA]</scope>
    <source>
        <strain evidence="3 4">LBB-42</strain>
    </source>
</reference>
<dbReference type="Proteomes" id="UP000251075">
    <property type="component" value="Unassembled WGS sequence"/>
</dbReference>
<dbReference type="RefSeq" id="WP_112146407.1">
    <property type="nucleotide sequence ID" value="NZ_PGTO01000014.1"/>
</dbReference>
<sequence>MKTTFKILTCLAIAAVFGTAALAADPPTPQSFTPGWRHEQMIQAQKDGNFGPGMMMRAGYGPGQGRGRMAAALGPDGKIDPTKLPEGCPFRDQAATPAK</sequence>
<evidence type="ECO:0000313" key="4">
    <source>
        <dbReference type="Proteomes" id="UP000251075"/>
    </source>
</evidence>